<evidence type="ECO:0000256" key="7">
    <source>
        <dbReference type="PROSITE-ProRule" id="PRU00042"/>
    </source>
</evidence>
<dbReference type="PANTHER" id="PTHR24388">
    <property type="entry name" value="ZINC FINGER PROTEIN"/>
    <property type="match status" value="1"/>
</dbReference>
<dbReference type="RefSeq" id="XP_049310853.1">
    <property type="nucleotide sequence ID" value="XM_049454896.1"/>
</dbReference>
<feature type="domain" description="C2H2-type" evidence="8">
    <location>
        <begin position="551"/>
        <end position="578"/>
    </location>
</feature>
<keyword evidence="4" id="KW-0862">Zinc</keyword>
<feature type="domain" description="C2H2-type" evidence="8">
    <location>
        <begin position="467"/>
        <end position="494"/>
    </location>
</feature>
<feature type="domain" description="C2H2-type" evidence="8">
    <location>
        <begin position="439"/>
        <end position="466"/>
    </location>
</feature>
<reference evidence="11" key="1">
    <citation type="submission" date="2025-08" db="UniProtKB">
        <authorList>
            <consortium name="RefSeq"/>
        </authorList>
    </citation>
    <scope>IDENTIFICATION</scope>
    <source>
        <tissue evidence="11">Adult</tissue>
    </source>
</reference>
<dbReference type="InterPro" id="IPR006578">
    <property type="entry name" value="MADF-dom"/>
</dbReference>
<dbReference type="PANTHER" id="PTHR24388:SF53">
    <property type="entry name" value="CHORION TRANSCRIPTION FACTOR CF2-RELATED"/>
    <property type="match status" value="1"/>
</dbReference>
<dbReference type="Proteomes" id="UP001652620">
    <property type="component" value="Chromosome 4"/>
</dbReference>
<dbReference type="Gene3D" id="3.30.160.60">
    <property type="entry name" value="Classic Zinc Finger"/>
    <property type="match status" value="12"/>
</dbReference>
<evidence type="ECO:0000313" key="10">
    <source>
        <dbReference type="Proteomes" id="UP001652620"/>
    </source>
</evidence>
<dbReference type="GeneID" id="105222985"/>
<keyword evidence="2" id="KW-0677">Repeat</keyword>
<dbReference type="SMART" id="SM00595">
    <property type="entry name" value="MADF"/>
    <property type="match status" value="3"/>
</dbReference>
<feature type="domain" description="C2H2-type" evidence="8">
    <location>
        <begin position="1199"/>
        <end position="1226"/>
    </location>
</feature>
<dbReference type="PROSITE" id="PS50157">
    <property type="entry name" value="ZINC_FINGER_C2H2_2"/>
    <property type="match status" value="14"/>
</dbReference>
<dbReference type="Pfam" id="PF13912">
    <property type="entry name" value="zf-C2H2_6"/>
    <property type="match status" value="3"/>
</dbReference>
<evidence type="ECO:0000256" key="1">
    <source>
        <dbReference type="ARBA" id="ARBA00022723"/>
    </source>
</evidence>
<feature type="domain" description="C2H2-type" evidence="8">
    <location>
        <begin position="607"/>
        <end position="629"/>
    </location>
</feature>
<evidence type="ECO:0000256" key="3">
    <source>
        <dbReference type="ARBA" id="ARBA00022771"/>
    </source>
</evidence>
<feature type="domain" description="C2H2-type" evidence="8">
    <location>
        <begin position="1143"/>
        <end position="1170"/>
    </location>
</feature>
<dbReference type="Pfam" id="PF00096">
    <property type="entry name" value="zf-C2H2"/>
    <property type="match status" value="6"/>
</dbReference>
<dbReference type="Pfam" id="PF10545">
    <property type="entry name" value="MADF_DNA_bdg"/>
    <property type="match status" value="3"/>
</dbReference>
<feature type="domain" description="C2H2-type" evidence="8">
    <location>
        <begin position="495"/>
        <end position="522"/>
    </location>
</feature>
<name>A0ABM3JNP2_BACDO</name>
<comment type="similarity">
    <text evidence="6">Belongs to the snail C2H2-type zinc-finger protein family.</text>
</comment>
<feature type="domain" description="MADF" evidence="9">
    <location>
        <begin position="225"/>
        <end position="315"/>
    </location>
</feature>
<feature type="domain" description="C2H2-type" evidence="8">
    <location>
        <begin position="1227"/>
        <end position="1254"/>
    </location>
</feature>
<dbReference type="InterPro" id="IPR050527">
    <property type="entry name" value="Snail/Krueppel_Znf"/>
</dbReference>
<protein>
    <submittedName>
        <fullName evidence="11">Uncharacterized protein LOC105222985</fullName>
    </submittedName>
</protein>
<evidence type="ECO:0000256" key="2">
    <source>
        <dbReference type="ARBA" id="ARBA00022737"/>
    </source>
</evidence>
<keyword evidence="5" id="KW-0539">Nucleus</keyword>
<dbReference type="SUPFAM" id="SSF57667">
    <property type="entry name" value="beta-beta-alpha zinc fingers"/>
    <property type="match status" value="8"/>
</dbReference>
<evidence type="ECO:0000256" key="6">
    <source>
        <dbReference type="ARBA" id="ARBA00037948"/>
    </source>
</evidence>
<dbReference type="InterPro" id="IPR013087">
    <property type="entry name" value="Znf_C2H2_type"/>
</dbReference>
<dbReference type="PROSITE" id="PS00028">
    <property type="entry name" value="ZINC_FINGER_C2H2_1"/>
    <property type="match status" value="13"/>
</dbReference>
<feature type="domain" description="C2H2-type" evidence="8">
    <location>
        <begin position="1115"/>
        <end position="1142"/>
    </location>
</feature>
<dbReference type="SMART" id="SM00355">
    <property type="entry name" value="ZnF_C2H2"/>
    <property type="match status" value="16"/>
</dbReference>
<evidence type="ECO:0000256" key="4">
    <source>
        <dbReference type="ARBA" id="ARBA00022833"/>
    </source>
</evidence>
<proteinExistence type="inferred from homology"/>
<organism evidence="10 11">
    <name type="scientific">Bactrocera dorsalis</name>
    <name type="common">Oriental fruit fly</name>
    <name type="synonym">Dacus dorsalis</name>
    <dbReference type="NCBI Taxonomy" id="27457"/>
    <lineage>
        <taxon>Eukaryota</taxon>
        <taxon>Metazoa</taxon>
        <taxon>Ecdysozoa</taxon>
        <taxon>Arthropoda</taxon>
        <taxon>Hexapoda</taxon>
        <taxon>Insecta</taxon>
        <taxon>Pterygota</taxon>
        <taxon>Neoptera</taxon>
        <taxon>Endopterygota</taxon>
        <taxon>Diptera</taxon>
        <taxon>Brachycera</taxon>
        <taxon>Muscomorpha</taxon>
        <taxon>Tephritoidea</taxon>
        <taxon>Tephritidae</taxon>
        <taxon>Bactrocera</taxon>
        <taxon>Bactrocera</taxon>
    </lineage>
</organism>
<feature type="domain" description="MADF" evidence="9">
    <location>
        <begin position="862"/>
        <end position="952"/>
    </location>
</feature>
<gene>
    <name evidence="11" type="primary">LOC105222985</name>
</gene>
<dbReference type="PROSITE" id="PS51029">
    <property type="entry name" value="MADF"/>
    <property type="match status" value="2"/>
</dbReference>
<evidence type="ECO:0000259" key="9">
    <source>
        <dbReference type="PROSITE" id="PS51029"/>
    </source>
</evidence>
<feature type="domain" description="C2H2-type" evidence="8">
    <location>
        <begin position="579"/>
        <end position="606"/>
    </location>
</feature>
<evidence type="ECO:0000259" key="8">
    <source>
        <dbReference type="PROSITE" id="PS50157"/>
    </source>
</evidence>
<feature type="domain" description="C2H2-type" evidence="8">
    <location>
        <begin position="1255"/>
        <end position="1277"/>
    </location>
</feature>
<feature type="domain" description="C2H2-type" evidence="8">
    <location>
        <begin position="523"/>
        <end position="550"/>
    </location>
</feature>
<evidence type="ECO:0000313" key="11">
    <source>
        <dbReference type="RefSeq" id="XP_049310853.1"/>
    </source>
</evidence>
<keyword evidence="3 7" id="KW-0863">Zinc-finger</keyword>
<keyword evidence="10" id="KW-1185">Reference proteome</keyword>
<feature type="domain" description="C2H2-type" evidence="8">
    <location>
        <begin position="1087"/>
        <end position="1114"/>
    </location>
</feature>
<accession>A0ABM3JNP2</accession>
<keyword evidence="1" id="KW-0479">Metal-binding</keyword>
<evidence type="ECO:0000256" key="5">
    <source>
        <dbReference type="ARBA" id="ARBA00023242"/>
    </source>
</evidence>
<sequence>MEIQMEKHKIECADLEKCGEITTQLSIGQKEFFLNCSFCDYTFLHLGDFIQHICEDHMCNFMNPKVKDEDDYSLQEDIEDIEQDNNFPTTVLKEEDMDDDDAQFSAADSNEDSDDSKTNLQDFEKVEIELDDNQVKKSMNFKELNITDGYASEDAEDSISESETEKNYIDNEDDVENSEIAAHLKENYTPEKNIYKECNTENSEISAYIEELGLNGSFNKNKMLAIFEGYEKRPFLWDNDLQLPRDNKKREKEIKNIAEEVGIPSDWESIRKMIGKLSSKLRTELVRKKIYLSKGKIYTPVWYNDLTMFLKPKRKKAEVKPKTLLRKFTTPETILNDEQAIVLAKIYNSLSTLWDETEITYRFSNRRREALQMLLKDFNKQTGLNLTKYDMECEISRLRKLASNEKRQKFMCKRQNKIFKPSCKFYSHIAFLETDVSPYECPICEKLLSGTQQYKVHLASHDGSLPFKCHICGHGFKLVTNLTVHLRRHAQDYLYKCEVCDKPCATTTELRTHMRCHTGEKPYVCEICGKKYRSLAELRPHKLRHDKKPLYQCEICNKTFYMKSLLTEHMHVHSEVRDKLCNICKKGFTSNKHLRQHMLIHSSEKKYACKICGKRFAQYAGLSGHVKSHGTTLIEISSKSVDLVQEDQEKPLNMEIQMEKDKIECADLKKCGEITTQLSIGHKEFFLNCGFCHYTFLQLGDFIQHICADHMCHFMNPKVEDKVDYSVQEDIEDIEQDNFPTTVSNEEDMDYGDAQFSAADSNEDSDDSKTNLQDFEKVEIELDDNQVKKSMNFKELNESETEKNYIDNEDDAENSEITVNLKENYTPEKNIYERCNTENSEIAPYIEELGLNGSFNKNKMLAIFEGYEKRPFLWDNDLQLPRDNKKREKEIKNIAEEVGIPSEWESIRKMIAKLSSRLRTELVRKKAYLSKGKIYTPVWYNDLTMFLKPKRKKAEVKCKTEATSIVLPATTTAKKMPMPECLLNEVQSILLAEIYKQYSCLWDETDIAYRFGNRRREAVKSVHDTFNKKTGLSLTLYDIEYEIGRLRKICSHEKRLKILCKQQNKNYRPGCKFYEHISYLEVDVTPYECSICGKIIAGVRQYKVHVASHDGSLPFKCHVCGHGFKLPSNLSVHLRRHVHDYLYKCEVCNKPCATTTEIKTHMRSHTGEKPYVCDVCGKNFRASSKMNIHMRRHENKPTHMCEICNKGFYSKWFCREHMKVHQNVRDKICNICNKGFISTRHLHQHKQIHAVEKKYACKICDKRFAQYAGLSSHMKSHGTTLVAASSKDPIVTL</sequence>
<dbReference type="InterPro" id="IPR036236">
    <property type="entry name" value="Znf_C2H2_sf"/>
</dbReference>
<feature type="domain" description="C2H2-type" evidence="8">
    <location>
        <begin position="1171"/>
        <end position="1198"/>
    </location>
</feature>